<evidence type="ECO:0000313" key="1">
    <source>
        <dbReference type="EMBL" id="GAB1288110.1"/>
    </source>
</evidence>
<evidence type="ECO:0000313" key="2">
    <source>
        <dbReference type="Proteomes" id="UP001623349"/>
    </source>
</evidence>
<comment type="caution">
    <text evidence="1">The sequence shown here is derived from an EMBL/GenBank/DDBJ whole genome shotgun (WGS) entry which is preliminary data.</text>
</comment>
<proteinExistence type="predicted"/>
<organism evidence="1 2">
    <name type="scientific">Apodemus speciosus</name>
    <name type="common">Large Japanese field mouse</name>
    <dbReference type="NCBI Taxonomy" id="105296"/>
    <lineage>
        <taxon>Eukaryota</taxon>
        <taxon>Metazoa</taxon>
        <taxon>Chordata</taxon>
        <taxon>Craniata</taxon>
        <taxon>Vertebrata</taxon>
        <taxon>Euteleostomi</taxon>
        <taxon>Mammalia</taxon>
        <taxon>Eutheria</taxon>
        <taxon>Euarchontoglires</taxon>
        <taxon>Glires</taxon>
        <taxon>Rodentia</taxon>
        <taxon>Myomorpha</taxon>
        <taxon>Muroidea</taxon>
        <taxon>Muridae</taxon>
        <taxon>Murinae</taxon>
        <taxon>Apodemus</taxon>
    </lineage>
</organism>
<dbReference type="EMBL" id="BAAFST010000003">
    <property type="protein sequence ID" value="GAB1288110.1"/>
    <property type="molecule type" value="Genomic_DNA"/>
</dbReference>
<sequence>MAQQGPRENPPTMGISTSVGTQACQFRAGELLGAELNQVIEVCLDIRDPVCNRICFRSMSLKINAGTQLYGSLKKNNCFTFANQANYGVHEKPEEH</sequence>
<dbReference type="Proteomes" id="UP001623349">
    <property type="component" value="Unassembled WGS sequence"/>
</dbReference>
<protein>
    <submittedName>
        <fullName evidence="1">Uncharacterized protein</fullName>
    </submittedName>
</protein>
<keyword evidence="2" id="KW-1185">Reference proteome</keyword>
<reference evidence="1 2" key="1">
    <citation type="submission" date="2024-08" db="EMBL/GenBank/DDBJ databases">
        <title>The draft genome of Apodemus speciosus.</title>
        <authorList>
            <person name="Nabeshima K."/>
            <person name="Suzuki S."/>
            <person name="Onuma M."/>
        </authorList>
    </citation>
    <scope>NUCLEOTIDE SEQUENCE [LARGE SCALE GENOMIC DNA]</scope>
    <source>
        <strain evidence="1">IB14-021</strain>
    </source>
</reference>
<name>A0ABQ0EMR2_APOSI</name>
<accession>A0ABQ0EMR2</accession>
<dbReference type="PROSITE" id="PS51257">
    <property type="entry name" value="PROKAR_LIPOPROTEIN"/>
    <property type="match status" value="1"/>
</dbReference>
<gene>
    <name evidence="1" type="ORF">APTSU1_000334000</name>
</gene>